<name>A0ABD3B106_9GENT</name>
<dbReference type="Pfam" id="PF17919">
    <property type="entry name" value="RT_RNaseH_2"/>
    <property type="match status" value="1"/>
</dbReference>
<comment type="caution">
    <text evidence="2">The sequence shown here is derived from an EMBL/GenBank/DDBJ whole genome shotgun (WGS) entry which is preliminary data.</text>
</comment>
<dbReference type="PANTHER" id="PTHR33064:SF40">
    <property type="entry name" value="REVERSE TRANSCRIPTASE_RETROTRANSPOSON-DERIVED PROTEIN RNASE H-LIKE DOMAIN-CONTAINING PROTEIN"/>
    <property type="match status" value="1"/>
</dbReference>
<dbReference type="InterPro" id="IPR041577">
    <property type="entry name" value="RT_RNaseH_2"/>
</dbReference>
<dbReference type="EMBL" id="JBJUIK010000001">
    <property type="protein sequence ID" value="KAL3537013.1"/>
    <property type="molecule type" value="Genomic_DNA"/>
</dbReference>
<dbReference type="InterPro" id="IPR043502">
    <property type="entry name" value="DNA/RNA_pol_sf"/>
</dbReference>
<evidence type="ECO:0000313" key="2">
    <source>
        <dbReference type="EMBL" id="KAL3537013.1"/>
    </source>
</evidence>
<proteinExistence type="predicted"/>
<feature type="domain" description="Reverse transcriptase/retrotransposon-derived protein RNase H-like" evidence="1">
    <location>
        <begin position="81"/>
        <end position="130"/>
    </location>
</feature>
<gene>
    <name evidence="2" type="ORF">ACH5RR_000379</name>
</gene>
<organism evidence="2 3">
    <name type="scientific">Cinchona calisaya</name>
    <dbReference type="NCBI Taxonomy" id="153742"/>
    <lineage>
        <taxon>Eukaryota</taxon>
        <taxon>Viridiplantae</taxon>
        <taxon>Streptophyta</taxon>
        <taxon>Embryophyta</taxon>
        <taxon>Tracheophyta</taxon>
        <taxon>Spermatophyta</taxon>
        <taxon>Magnoliopsida</taxon>
        <taxon>eudicotyledons</taxon>
        <taxon>Gunneridae</taxon>
        <taxon>Pentapetalae</taxon>
        <taxon>asterids</taxon>
        <taxon>lamiids</taxon>
        <taxon>Gentianales</taxon>
        <taxon>Rubiaceae</taxon>
        <taxon>Cinchonoideae</taxon>
        <taxon>Cinchoneae</taxon>
        <taxon>Cinchona</taxon>
    </lineage>
</organism>
<protein>
    <recommendedName>
        <fullName evidence="1">Reverse transcriptase/retrotransposon-derived protein RNase H-like domain-containing protein</fullName>
    </recommendedName>
</protein>
<dbReference type="FunFam" id="3.30.70.270:FF:000020">
    <property type="entry name" value="Transposon Tf2-6 polyprotein-like Protein"/>
    <property type="match status" value="1"/>
</dbReference>
<accession>A0ABD3B106</accession>
<sequence>MSKCSFIQSAVEYLEHIISAEGMAADPKKVECMVTWPRPKSVKQLRGFLGLTSYYRKFVRAYGAIAKPLTELLKKDNFKGNEEADKAFKRMKSTMSTTPVLALPNFKEPFTVEIDACHKGTGAVLIQGRDH</sequence>
<dbReference type="SUPFAM" id="SSF56672">
    <property type="entry name" value="DNA/RNA polymerases"/>
    <property type="match status" value="1"/>
</dbReference>
<dbReference type="InterPro" id="IPR051320">
    <property type="entry name" value="Viral_Replic_Matur_Polypro"/>
</dbReference>
<keyword evidence="3" id="KW-1185">Reference proteome</keyword>
<dbReference type="AlphaFoldDB" id="A0ABD3B106"/>
<reference evidence="2 3" key="1">
    <citation type="submission" date="2024-11" db="EMBL/GenBank/DDBJ databases">
        <title>A near-complete genome assembly of Cinchona calisaya.</title>
        <authorList>
            <person name="Lian D.C."/>
            <person name="Zhao X.W."/>
            <person name="Wei L."/>
        </authorList>
    </citation>
    <scope>NUCLEOTIDE SEQUENCE [LARGE SCALE GENOMIC DNA]</scope>
    <source>
        <tissue evidence="2">Nenye</tissue>
    </source>
</reference>
<evidence type="ECO:0000313" key="3">
    <source>
        <dbReference type="Proteomes" id="UP001630127"/>
    </source>
</evidence>
<dbReference type="InterPro" id="IPR043128">
    <property type="entry name" value="Rev_trsase/Diguanyl_cyclase"/>
</dbReference>
<evidence type="ECO:0000259" key="1">
    <source>
        <dbReference type="Pfam" id="PF17919"/>
    </source>
</evidence>
<dbReference type="PANTHER" id="PTHR33064">
    <property type="entry name" value="POL PROTEIN"/>
    <property type="match status" value="1"/>
</dbReference>
<dbReference type="Proteomes" id="UP001630127">
    <property type="component" value="Unassembled WGS sequence"/>
</dbReference>
<dbReference type="Gene3D" id="3.30.70.270">
    <property type="match status" value="1"/>
</dbReference>